<name>A0A0S2FDB5_LYSAN</name>
<evidence type="ECO:0000313" key="3">
    <source>
        <dbReference type="Proteomes" id="UP000060787"/>
    </source>
</evidence>
<evidence type="ECO:0000313" key="2">
    <source>
        <dbReference type="EMBL" id="ALN81494.1"/>
    </source>
</evidence>
<accession>A0A0S2FDB5</accession>
<dbReference type="RefSeq" id="WP_057918523.1">
    <property type="nucleotide sequence ID" value="NZ_CP011129.1"/>
</dbReference>
<organism evidence="2 3">
    <name type="scientific">Lysobacter antibioticus</name>
    <dbReference type="NCBI Taxonomy" id="84531"/>
    <lineage>
        <taxon>Bacteria</taxon>
        <taxon>Pseudomonadati</taxon>
        <taxon>Pseudomonadota</taxon>
        <taxon>Gammaproteobacteria</taxon>
        <taxon>Lysobacterales</taxon>
        <taxon>Lysobacteraceae</taxon>
        <taxon>Lysobacter</taxon>
    </lineage>
</organism>
<dbReference type="AlphaFoldDB" id="A0A0S2FDB5"/>
<sequence length="270" mass="28988">MRTAVLRHALTFAVLALALSSIAAPSFAQGFSALVSPPRFEDTVKPGTTYRNVVEISNISNAVGRYTLKTADWHLDAQGAAVFDDALAADSCRPWVGLEAAQIEIAPNGKRRYRFEVVVPEQAAPTECRFAILLEGAPEMVGDQLTVPVSGRIGIIVYLGIGDVAAQLQHVASQVREVDGRRLPVLDIRNTGKAHTRLEGLVNGVDASGRKFALAPSSLPILPGETRSIALVPEGDDPATPAPQIVYPLSLKGALEWGRQRLELDVRIDK</sequence>
<proteinExistence type="predicted"/>
<dbReference type="eggNOG" id="COG3121">
    <property type="taxonomic scope" value="Bacteria"/>
</dbReference>
<feature type="chain" id="PRO_5006596887" description="Gram-negative pili assembly chaperone, N-terminal domain protein" evidence="1">
    <location>
        <begin position="29"/>
        <end position="270"/>
    </location>
</feature>
<reference evidence="2 3" key="1">
    <citation type="journal article" date="2015" name="BMC Genomics">
        <title>Comparative genomics and metabolic profiling of the genus Lysobacter.</title>
        <authorList>
            <person name="de Bruijn I."/>
            <person name="Cheng X."/>
            <person name="de Jager V."/>
            <person name="Exposito R.G."/>
            <person name="Watrous J."/>
            <person name="Patel N."/>
            <person name="Postma J."/>
            <person name="Dorrestein P.C."/>
            <person name="Kobayashi D."/>
            <person name="Raaijmakers J.M."/>
        </authorList>
    </citation>
    <scope>NUCLEOTIDE SEQUENCE [LARGE SCALE GENOMIC DNA]</scope>
    <source>
        <strain evidence="2 3">76</strain>
    </source>
</reference>
<dbReference type="PATRIC" id="fig|84531.8.peg.3382"/>
<feature type="signal peptide" evidence="1">
    <location>
        <begin position="1"/>
        <end position="28"/>
    </location>
</feature>
<gene>
    <name evidence="2" type="ORF">LA76x_3368</name>
</gene>
<dbReference type="KEGG" id="lab:LA76x_3368"/>
<keyword evidence="3" id="KW-1185">Reference proteome</keyword>
<keyword evidence="1" id="KW-0732">Signal</keyword>
<evidence type="ECO:0000256" key="1">
    <source>
        <dbReference type="SAM" id="SignalP"/>
    </source>
</evidence>
<dbReference type="EMBL" id="CP011129">
    <property type="protein sequence ID" value="ALN81494.1"/>
    <property type="molecule type" value="Genomic_DNA"/>
</dbReference>
<dbReference type="Proteomes" id="UP000060787">
    <property type="component" value="Chromosome"/>
</dbReference>
<dbReference type="STRING" id="84531.LA76x_3368"/>
<evidence type="ECO:0008006" key="4">
    <source>
        <dbReference type="Google" id="ProtNLM"/>
    </source>
</evidence>
<protein>
    <recommendedName>
        <fullName evidence="4">Gram-negative pili assembly chaperone, N-terminal domain protein</fullName>
    </recommendedName>
</protein>